<evidence type="ECO:0000313" key="6">
    <source>
        <dbReference type="EMBL" id="WOK05189.1"/>
    </source>
</evidence>
<organism evidence="6 7">
    <name type="scientific">Imperialibacter roseus</name>
    <dbReference type="NCBI Taxonomy" id="1324217"/>
    <lineage>
        <taxon>Bacteria</taxon>
        <taxon>Pseudomonadati</taxon>
        <taxon>Bacteroidota</taxon>
        <taxon>Cytophagia</taxon>
        <taxon>Cytophagales</taxon>
        <taxon>Flammeovirgaceae</taxon>
        <taxon>Imperialibacter</taxon>
    </lineage>
</organism>
<name>A0ABZ0ILY0_9BACT</name>
<evidence type="ECO:0000256" key="2">
    <source>
        <dbReference type="ARBA" id="ARBA00022980"/>
    </source>
</evidence>
<dbReference type="SUPFAM" id="SSF46561">
    <property type="entry name" value="Ribosomal protein L29 (L29p)"/>
    <property type="match status" value="1"/>
</dbReference>
<dbReference type="NCBIfam" id="TIGR00012">
    <property type="entry name" value="L29"/>
    <property type="match status" value="1"/>
</dbReference>
<evidence type="ECO:0000313" key="7">
    <source>
        <dbReference type="Proteomes" id="UP001302349"/>
    </source>
</evidence>
<evidence type="ECO:0000256" key="1">
    <source>
        <dbReference type="ARBA" id="ARBA00009254"/>
    </source>
</evidence>
<keyword evidence="7" id="KW-1185">Reference proteome</keyword>
<reference evidence="6 7" key="1">
    <citation type="journal article" date="2023" name="Microbiol. Resour. Announc.">
        <title>Complete Genome Sequence of Imperialibacter roseus strain P4T.</title>
        <authorList>
            <person name="Tizabi D.R."/>
            <person name="Bachvaroff T."/>
            <person name="Hill R.T."/>
        </authorList>
    </citation>
    <scope>NUCLEOTIDE SEQUENCE [LARGE SCALE GENOMIC DNA]</scope>
    <source>
        <strain evidence="6 7">P4T</strain>
    </source>
</reference>
<sequence>MKNSELKSLSVEELNARLAAEKESLQKLKFAHAVTPVENPMRIRHNRRVVARIQTELHSRELSK</sequence>
<evidence type="ECO:0000256" key="4">
    <source>
        <dbReference type="ARBA" id="ARBA00035204"/>
    </source>
</evidence>
<dbReference type="Pfam" id="PF00831">
    <property type="entry name" value="Ribosomal_L29"/>
    <property type="match status" value="1"/>
</dbReference>
<proteinExistence type="inferred from homology"/>
<accession>A0ABZ0ILY0</accession>
<keyword evidence="2 5" id="KW-0689">Ribosomal protein</keyword>
<dbReference type="EMBL" id="CP136051">
    <property type="protein sequence ID" value="WOK05189.1"/>
    <property type="molecule type" value="Genomic_DNA"/>
</dbReference>
<evidence type="ECO:0000256" key="3">
    <source>
        <dbReference type="ARBA" id="ARBA00023274"/>
    </source>
</evidence>
<keyword evidence="3 5" id="KW-0687">Ribonucleoprotein</keyword>
<dbReference type="InterPro" id="IPR036049">
    <property type="entry name" value="Ribosomal_uL29_sf"/>
</dbReference>
<dbReference type="GO" id="GO:0005840">
    <property type="term" value="C:ribosome"/>
    <property type="evidence" value="ECO:0007669"/>
    <property type="project" value="UniProtKB-KW"/>
</dbReference>
<dbReference type="CDD" id="cd00427">
    <property type="entry name" value="Ribosomal_L29_HIP"/>
    <property type="match status" value="1"/>
</dbReference>
<gene>
    <name evidence="5 6" type="primary">rpmC</name>
    <name evidence="6" type="ORF">RT717_19070</name>
</gene>
<evidence type="ECO:0000256" key="5">
    <source>
        <dbReference type="HAMAP-Rule" id="MF_00374"/>
    </source>
</evidence>
<dbReference type="InterPro" id="IPR001854">
    <property type="entry name" value="Ribosomal_uL29"/>
</dbReference>
<dbReference type="RefSeq" id="WP_151997949.1">
    <property type="nucleotide sequence ID" value="NZ_CP136051.1"/>
</dbReference>
<dbReference type="Proteomes" id="UP001302349">
    <property type="component" value="Chromosome"/>
</dbReference>
<dbReference type="Gene3D" id="1.10.287.310">
    <property type="match status" value="1"/>
</dbReference>
<dbReference type="HAMAP" id="MF_00374">
    <property type="entry name" value="Ribosomal_uL29"/>
    <property type="match status" value="1"/>
</dbReference>
<comment type="similarity">
    <text evidence="1 5">Belongs to the universal ribosomal protein uL29 family.</text>
</comment>
<protein>
    <recommendedName>
        <fullName evidence="4 5">Large ribosomal subunit protein uL29</fullName>
    </recommendedName>
</protein>